<feature type="region of interest" description="Disordered" evidence="1">
    <location>
        <begin position="116"/>
        <end position="182"/>
    </location>
</feature>
<gene>
    <name evidence="2" type="ORF">Tco_1044680</name>
</gene>
<protein>
    <submittedName>
        <fullName evidence="2">Uncharacterized protein</fullName>
    </submittedName>
</protein>
<name>A0ABQ5GRR4_9ASTR</name>
<feature type="compositionally biased region" description="Basic and acidic residues" evidence="1">
    <location>
        <begin position="116"/>
        <end position="132"/>
    </location>
</feature>
<evidence type="ECO:0000313" key="2">
    <source>
        <dbReference type="EMBL" id="GJT77955.1"/>
    </source>
</evidence>
<accession>A0ABQ5GRR4</accession>
<feature type="compositionally biased region" description="Basic and acidic residues" evidence="1">
    <location>
        <begin position="1"/>
        <end position="26"/>
    </location>
</feature>
<comment type="caution">
    <text evidence="2">The sequence shown here is derived from an EMBL/GenBank/DDBJ whole genome shotgun (WGS) entry which is preliminary data.</text>
</comment>
<feature type="compositionally biased region" description="Basic and acidic residues" evidence="1">
    <location>
        <begin position="148"/>
        <end position="161"/>
    </location>
</feature>
<feature type="non-terminal residue" evidence="2">
    <location>
        <position position="1"/>
    </location>
</feature>
<evidence type="ECO:0000256" key="1">
    <source>
        <dbReference type="SAM" id="MobiDB-lite"/>
    </source>
</evidence>
<feature type="region of interest" description="Disordered" evidence="1">
    <location>
        <begin position="1"/>
        <end position="102"/>
    </location>
</feature>
<organism evidence="2 3">
    <name type="scientific">Tanacetum coccineum</name>
    <dbReference type="NCBI Taxonomy" id="301880"/>
    <lineage>
        <taxon>Eukaryota</taxon>
        <taxon>Viridiplantae</taxon>
        <taxon>Streptophyta</taxon>
        <taxon>Embryophyta</taxon>
        <taxon>Tracheophyta</taxon>
        <taxon>Spermatophyta</taxon>
        <taxon>Magnoliopsida</taxon>
        <taxon>eudicotyledons</taxon>
        <taxon>Gunneridae</taxon>
        <taxon>Pentapetalae</taxon>
        <taxon>asterids</taxon>
        <taxon>campanulids</taxon>
        <taxon>Asterales</taxon>
        <taxon>Asteraceae</taxon>
        <taxon>Asteroideae</taxon>
        <taxon>Anthemideae</taxon>
        <taxon>Anthemidinae</taxon>
        <taxon>Tanacetum</taxon>
    </lineage>
</organism>
<reference evidence="2" key="2">
    <citation type="submission" date="2022-01" db="EMBL/GenBank/DDBJ databases">
        <authorList>
            <person name="Yamashiro T."/>
            <person name="Shiraishi A."/>
            <person name="Satake H."/>
            <person name="Nakayama K."/>
        </authorList>
    </citation>
    <scope>NUCLEOTIDE SEQUENCE</scope>
</reference>
<feature type="compositionally biased region" description="Low complexity" evidence="1">
    <location>
        <begin position="135"/>
        <end position="147"/>
    </location>
</feature>
<keyword evidence="3" id="KW-1185">Reference proteome</keyword>
<dbReference type="EMBL" id="BQNB010018760">
    <property type="protein sequence ID" value="GJT77955.1"/>
    <property type="molecule type" value="Genomic_DNA"/>
</dbReference>
<sequence>GDAQDVGRTRDVVNEEKKTADDKVSTEDALSTAQQKVNTDKEKVSTDRPNVSTDRPKVNTDKEDNSTVSPDEGTDDQTEGRSATPTTPTTTPTMFGDDETIAQVLLNMSQAKAVLREKEKGVELKDVEETKRPRPTSTRSLLTLKPLLKIDPKDKEKKKIEEEDESDTESEGIPEAEKKFKQLARDKDMARKLQEDWEAEEEVKKLAEEEAIKTALLNEYDFIQARIEADRLLALRLQDEESSSLNKPPTRTQLRNQMMTYLKHVGNKKHSDLKSKTFEDIQALYEKVKRSKNPDQKSLKKRVVEETPKTEDTEKVPAKVDVTEQGTKKRKGGHIKMIARKRKRPQPDVNSDDEHRKCLNIVTFEGTVDSKIMERKYVIARLDKVSSPDGDYLVIYRANGNFKAFNCLLEVLHIFDRQDLFHLYDLVMKKYSEITLEGIELILLGDLKIMMESSKMLDLGLEVERESTAALDLIRFIKQQIDEN</sequence>
<feature type="compositionally biased region" description="Low complexity" evidence="1">
    <location>
        <begin position="84"/>
        <end position="93"/>
    </location>
</feature>
<proteinExistence type="predicted"/>
<feature type="compositionally biased region" description="Polar residues" evidence="1">
    <location>
        <begin position="28"/>
        <end position="37"/>
    </location>
</feature>
<evidence type="ECO:0000313" key="3">
    <source>
        <dbReference type="Proteomes" id="UP001151760"/>
    </source>
</evidence>
<dbReference type="Proteomes" id="UP001151760">
    <property type="component" value="Unassembled WGS sequence"/>
</dbReference>
<reference evidence="2" key="1">
    <citation type="journal article" date="2022" name="Int. J. Mol. Sci.">
        <title>Draft Genome of Tanacetum Coccineum: Genomic Comparison of Closely Related Tanacetum-Family Plants.</title>
        <authorList>
            <person name="Yamashiro T."/>
            <person name="Shiraishi A."/>
            <person name="Nakayama K."/>
            <person name="Satake H."/>
        </authorList>
    </citation>
    <scope>NUCLEOTIDE SEQUENCE</scope>
</reference>
<feature type="region of interest" description="Disordered" evidence="1">
    <location>
        <begin position="291"/>
        <end position="316"/>
    </location>
</feature>
<feature type="compositionally biased region" description="Acidic residues" evidence="1">
    <location>
        <begin position="162"/>
        <end position="174"/>
    </location>
</feature>
<feature type="compositionally biased region" description="Basic and acidic residues" evidence="1">
    <location>
        <begin position="54"/>
        <end position="65"/>
    </location>
</feature>